<dbReference type="SFLD" id="SFLDS00001">
    <property type="entry name" value="Enolase"/>
    <property type="match status" value="1"/>
</dbReference>
<dbReference type="Gene3D" id="3.20.20.120">
    <property type="entry name" value="Enolase-like C-terminal domain"/>
    <property type="match status" value="1"/>
</dbReference>
<dbReference type="GO" id="GO:0000287">
    <property type="term" value="F:magnesium ion binding"/>
    <property type="evidence" value="ECO:0007669"/>
    <property type="project" value="TreeGrafter"/>
</dbReference>
<dbReference type="SFLD" id="SFLDG00179">
    <property type="entry name" value="mandelate_racemase"/>
    <property type="match status" value="1"/>
</dbReference>
<comment type="cofactor">
    <cofactor evidence="1">
        <name>Mg(2+)</name>
        <dbReference type="ChEBI" id="CHEBI:18420"/>
    </cofactor>
</comment>
<dbReference type="InterPro" id="IPR013341">
    <property type="entry name" value="Mandelate_racemase_N_dom"/>
</dbReference>
<evidence type="ECO:0000259" key="4">
    <source>
        <dbReference type="SMART" id="SM00922"/>
    </source>
</evidence>
<evidence type="ECO:0000313" key="6">
    <source>
        <dbReference type="Proteomes" id="UP000594468"/>
    </source>
</evidence>
<dbReference type="EMBL" id="CP062983">
    <property type="protein sequence ID" value="QPC84169.1"/>
    <property type="molecule type" value="Genomic_DNA"/>
</dbReference>
<dbReference type="GO" id="GO:0016052">
    <property type="term" value="P:carbohydrate catabolic process"/>
    <property type="evidence" value="ECO:0007669"/>
    <property type="project" value="TreeGrafter"/>
</dbReference>
<evidence type="ECO:0000256" key="2">
    <source>
        <dbReference type="ARBA" id="ARBA00022723"/>
    </source>
</evidence>
<dbReference type="RefSeq" id="WP_195172233.1">
    <property type="nucleotide sequence ID" value="NZ_CP062983.1"/>
</dbReference>
<dbReference type="InterPro" id="IPR029065">
    <property type="entry name" value="Enolase_C-like"/>
</dbReference>
<evidence type="ECO:0000256" key="1">
    <source>
        <dbReference type="ARBA" id="ARBA00001946"/>
    </source>
</evidence>
<feature type="domain" description="Mandelate racemase/muconate lactonizing enzyme C-terminal" evidence="4">
    <location>
        <begin position="152"/>
        <end position="261"/>
    </location>
</feature>
<dbReference type="Proteomes" id="UP000594468">
    <property type="component" value="Chromosome"/>
</dbReference>
<gene>
    <name evidence="5" type="ORF">G4Y79_07295</name>
</gene>
<dbReference type="SMART" id="SM00922">
    <property type="entry name" value="MR_MLE"/>
    <property type="match status" value="1"/>
</dbReference>
<dbReference type="SUPFAM" id="SSF51604">
    <property type="entry name" value="Enolase C-terminal domain-like"/>
    <property type="match status" value="1"/>
</dbReference>
<dbReference type="InterPro" id="IPR029017">
    <property type="entry name" value="Enolase-like_N"/>
</dbReference>
<proteinExistence type="predicted"/>
<sequence length="389" mass="42906">MKITDVEALVLDTGKDYPDPSQAVEAHGVRFISLLKISTDEGITGWADIETQPHVGKAIVDAPSGGQIGFESLRAALIGEDPLEHERLWQKMYRYLAYYGRQGVGMHMISGADIALWDIAGKALNQPVCKLLGAKYHDKIKAYASTLFRPTPDDMKRAVAGYLEQGFKAIKFGWGAFGHDLALDTRLVQAARAEAGPDVDLMVDGGWYGIGYDDPFRPRAVKDWIRLIDVLEAAQIYWLEDFLHPENFAGYGEVSQATRTLRIAAGEQLSGYLEFERLATEGHVHTLQPDLSRCGGLTVGRQIADMAQRRAIDCVPHAWLTDLLKAASLHLNAYIMNSHYLEYNVSSASLLNNLCKEKISMVDGYIPVPQGPGLGVEVDEAMVAKFQVV</sequence>
<dbReference type="InterPro" id="IPR036849">
    <property type="entry name" value="Enolase-like_C_sf"/>
</dbReference>
<keyword evidence="3" id="KW-0460">Magnesium</keyword>
<accession>A0A7S8EC72</accession>
<dbReference type="Pfam" id="PF13378">
    <property type="entry name" value="MR_MLE_C"/>
    <property type="match status" value="1"/>
</dbReference>
<dbReference type="KEGG" id="pmet:G4Y79_07295"/>
<dbReference type="PANTHER" id="PTHR13794:SF58">
    <property type="entry name" value="MITOCHONDRIAL ENOLASE SUPERFAMILY MEMBER 1"/>
    <property type="match status" value="1"/>
</dbReference>
<reference evidence="5 6" key="1">
    <citation type="submission" date="2020-02" db="EMBL/GenBank/DDBJ databases">
        <authorList>
            <person name="Zheng R.K."/>
            <person name="Sun C.M."/>
        </authorList>
    </citation>
    <scope>NUCLEOTIDE SEQUENCE [LARGE SCALE GENOMIC DNA]</scope>
    <source>
        <strain evidence="6">rifampicinis</strain>
    </source>
</reference>
<keyword evidence="2" id="KW-0479">Metal-binding</keyword>
<organism evidence="5 6">
    <name type="scientific">Phototrophicus methaneseepsis</name>
    <dbReference type="NCBI Taxonomy" id="2710758"/>
    <lineage>
        <taxon>Bacteria</taxon>
        <taxon>Bacillati</taxon>
        <taxon>Chloroflexota</taxon>
        <taxon>Candidatus Thermofontia</taxon>
        <taxon>Phototrophicales</taxon>
        <taxon>Phototrophicaceae</taxon>
        <taxon>Phototrophicus</taxon>
    </lineage>
</organism>
<dbReference type="Pfam" id="PF02746">
    <property type="entry name" value="MR_MLE_N"/>
    <property type="match status" value="1"/>
</dbReference>
<dbReference type="GO" id="GO:0016836">
    <property type="term" value="F:hydro-lyase activity"/>
    <property type="evidence" value="ECO:0007669"/>
    <property type="project" value="TreeGrafter"/>
</dbReference>
<evidence type="ECO:0000313" key="5">
    <source>
        <dbReference type="EMBL" id="QPC84169.1"/>
    </source>
</evidence>
<dbReference type="SUPFAM" id="SSF54826">
    <property type="entry name" value="Enolase N-terminal domain-like"/>
    <property type="match status" value="1"/>
</dbReference>
<dbReference type="InterPro" id="IPR013342">
    <property type="entry name" value="Mandelate_racemase_C"/>
</dbReference>
<dbReference type="CDD" id="cd03316">
    <property type="entry name" value="MR_like"/>
    <property type="match status" value="1"/>
</dbReference>
<dbReference type="AlphaFoldDB" id="A0A7S8EC72"/>
<dbReference type="InterPro" id="IPR046945">
    <property type="entry name" value="RHMD-like"/>
</dbReference>
<protein>
    <submittedName>
        <fullName evidence="5">Mandelate racemase/muconate lactonizing enzyme family protein</fullName>
    </submittedName>
</protein>
<name>A0A7S8EC72_9CHLR</name>
<dbReference type="Gene3D" id="3.30.390.10">
    <property type="entry name" value="Enolase-like, N-terminal domain"/>
    <property type="match status" value="1"/>
</dbReference>
<dbReference type="PANTHER" id="PTHR13794">
    <property type="entry name" value="ENOLASE SUPERFAMILY, MANDELATE RACEMASE"/>
    <property type="match status" value="1"/>
</dbReference>
<evidence type="ECO:0000256" key="3">
    <source>
        <dbReference type="ARBA" id="ARBA00022842"/>
    </source>
</evidence>
<keyword evidence="6" id="KW-1185">Reference proteome</keyword>